<dbReference type="Gene3D" id="1.10.10.10">
    <property type="entry name" value="Winged helix-like DNA-binding domain superfamily/Winged helix DNA-binding domain"/>
    <property type="match status" value="1"/>
</dbReference>
<organism evidence="5 6">
    <name type="scientific">Jingyaoa shaoxingensis</name>
    <dbReference type="NCBI Taxonomy" id="2763671"/>
    <lineage>
        <taxon>Bacteria</taxon>
        <taxon>Bacillati</taxon>
        <taxon>Bacillota</taxon>
        <taxon>Clostridia</taxon>
        <taxon>Lachnospirales</taxon>
        <taxon>Lachnospiraceae</taxon>
        <taxon>Jingyaoa</taxon>
    </lineage>
</organism>
<dbReference type="SMART" id="SM00347">
    <property type="entry name" value="HTH_MARR"/>
    <property type="match status" value="1"/>
</dbReference>
<evidence type="ECO:0000313" key="5">
    <source>
        <dbReference type="EMBL" id="MBC8574401.1"/>
    </source>
</evidence>
<dbReference type="InterPro" id="IPR036388">
    <property type="entry name" value="WH-like_DNA-bd_sf"/>
</dbReference>
<evidence type="ECO:0000256" key="1">
    <source>
        <dbReference type="ARBA" id="ARBA00023015"/>
    </source>
</evidence>
<dbReference type="PROSITE" id="PS01117">
    <property type="entry name" value="HTH_MARR_1"/>
    <property type="match status" value="1"/>
</dbReference>
<dbReference type="SUPFAM" id="SSF46785">
    <property type="entry name" value="Winged helix' DNA-binding domain"/>
    <property type="match status" value="1"/>
</dbReference>
<dbReference type="PANTHER" id="PTHR42756:SF1">
    <property type="entry name" value="TRANSCRIPTIONAL REPRESSOR OF EMRAB OPERON"/>
    <property type="match status" value="1"/>
</dbReference>
<evidence type="ECO:0000256" key="3">
    <source>
        <dbReference type="ARBA" id="ARBA00023163"/>
    </source>
</evidence>
<keyword evidence="6" id="KW-1185">Reference proteome</keyword>
<dbReference type="InterPro" id="IPR000835">
    <property type="entry name" value="HTH_MarR-typ"/>
</dbReference>
<reference evidence="5 6" key="1">
    <citation type="submission" date="2020-08" db="EMBL/GenBank/DDBJ databases">
        <title>Genome public.</title>
        <authorList>
            <person name="Liu C."/>
            <person name="Sun Q."/>
        </authorList>
    </citation>
    <scope>NUCLEOTIDE SEQUENCE [LARGE SCALE GENOMIC DNA]</scope>
    <source>
        <strain evidence="5 6">NSJ-46</strain>
    </source>
</reference>
<dbReference type="EMBL" id="JACRSZ010000021">
    <property type="protein sequence ID" value="MBC8574401.1"/>
    <property type="molecule type" value="Genomic_DNA"/>
</dbReference>
<protein>
    <submittedName>
        <fullName evidence="5">Winged helix-turn-helix transcriptional regulator</fullName>
    </submittedName>
</protein>
<proteinExistence type="predicted"/>
<evidence type="ECO:0000256" key="2">
    <source>
        <dbReference type="ARBA" id="ARBA00023125"/>
    </source>
</evidence>
<keyword evidence="3" id="KW-0804">Transcription</keyword>
<dbReference type="Proteomes" id="UP000657421">
    <property type="component" value="Unassembled WGS sequence"/>
</dbReference>
<dbReference type="Pfam" id="PF12802">
    <property type="entry name" value="MarR_2"/>
    <property type="match status" value="1"/>
</dbReference>
<comment type="caution">
    <text evidence="5">The sequence shown here is derived from an EMBL/GenBank/DDBJ whole genome shotgun (WGS) entry which is preliminary data.</text>
</comment>
<accession>A0ABR7NDC1</accession>
<feature type="domain" description="HTH marR-type" evidence="4">
    <location>
        <begin position="1"/>
        <end position="134"/>
    </location>
</feature>
<dbReference type="RefSeq" id="WP_249309864.1">
    <property type="nucleotide sequence ID" value="NZ_JACRSZ010000021.1"/>
</dbReference>
<keyword evidence="2" id="KW-0238">DNA-binding</keyword>
<dbReference type="InterPro" id="IPR023187">
    <property type="entry name" value="Tscrpt_reg_MarR-type_CS"/>
</dbReference>
<name>A0ABR7NDC1_9FIRM</name>
<dbReference type="PROSITE" id="PS50995">
    <property type="entry name" value="HTH_MARR_2"/>
    <property type="match status" value="1"/>
</dbReference>
<dbReference type="PANTHER" id="PTHR42756">
    <property type="entry name" value="TRANSCRIPTIONAL REGULATOR, MARR"/>
    <property type="match status" value="1"/>
</dbReference>
<keyword evidence="1" id="KW-0805">Transcription regulation</keyword>
<gene>
    <name evidence="5" type="ORF">H8716_15215</name>
</gene>
<evidence type="ECO:0000259" key="4">
    <source>
        <dbReference type="PROSITE" id="PS50995"/>
    </source>
</evidence>
<sequence length="156" mass="18085">MNQLLFMIHNSLELYESLCQPVCRNCNLPQTALDILLFLANNPEYDTARDICRVRGIKANLVSFHVEKLVQEEYLQREPVPGDRRQVKLLLTEKSQTVVEQGRAVQQNYREILTAHITPSDMEVFGRCMDTIRQNIEDAKHTETKAKLTEKGDKKR</sequence>
<dbReference type="InterPro" id="IPR036390">
    <property type="entry name" value="WH_DNA-bd_sf"/>
</dbReference>
<evidence type="ECO:0000313" key="6">
    <source>
        <dbReference type="Proteomes" id="UP000657421"/>
    </source>
</evidence>